<name>A0A6M0RZG9_9CYAN</name>
<dbReference type="PROSITE" id="PS51257">
    <property type="entry name" value="PROKAR_LIPOPROTEIN"/>
    <property type="match status" value="1"/>
</dbReference>
<evidence type="ECO:0000313" key="1">
    <source>
        <dbReference type="EMBL" id="NEZ61102.1"/>
    </source>
</evidence>
<dbReference type="RefSeq" id="WP_163703347.1">
    <property type="nucleotide sequence ID" value="NZ_QXHD01000004.1"/>
</dbReference>
<organism evidence="1 2">
    <name type="scientific">Adonisia turfae CCMR0081</name>
    <dbReference type="NCBI Taxonomy" id="2292702"/>
    <lineage>
        <taxon>Bacteria</taxon>
        <taxon>Bacillati</taxon>
        <taxon>Cyanobacteriota</taxon>
        <taxon>Adonisia</taxon>
        <taxon>Adonisia turfae</taxon>
    </lineage>
</organism>
<dbReference type="AlphaFoldDB" id="A0A6M0RZG9"/>
<comment type="caution">
    <text evidence="1">The sequence shown here is derived from an EMBL/GenBank/DDBJ whole genome shotgun (WGS) entry which is preliminary data.</text>
</comment>
<dbReference type="EMBL" id="QXHD01000004">
    <property type="protein sequence ID" value="NEZ61102.1"/>
    <property type="molecule type" value="Genomic_DNA"/>
</dbReference>
<proteinExistence type="predicted"/>
<sequence>MGIRHIGHVVALILPLWIACSLAKAEAPAPATPATSTPAELQQVPPNGLESLDEQGFRYFQTMGPLEYATRLGSIPDTPTWRVRVRLYPVWQNSEFLYHVKLDHYNLSPALYQALVDSHGVENVDPSLNSTTPHLAIGLEFLPVMNMAADWLPAATQIEQSALDRATTCGLGLDCAAIEEPNNSTWAIETTMDMDIAPWDSDNEPLYMLVRALAKQAGWLQGGWILPNEIPEGISAERPWVEVLVTNYAGNGGGYLATWIEHVADDSIRSIVHQIYYDAAWMDVSGSASTGYVCSRGSDAGAIRAVCP</sequence>
<gene>
    <name evidence="1" type="ORF">DXZ20_36800</name>
</gene>
<keyword evidence="2" id="KW-1185">Reference proteome</keyword>
<reference evidence="1 2" key="1">
    <citation type="journal article" date="2020" name="Microb. Ecol.">
        <title>Ecogenomics of the Marine Benthic Filamentous Cyanobacterium Adonisia.</title>
        <authorList>
            <person name="Walter J.M."/>
            <person name="Coutinho F.H."/>
            <person name="Leomil L."/>
            <person name="Hargreaves P.I."/>
            <person name="Campeao M.E."/>
            <person name="Vieira V.V."/>
            <person name="Silva B.S."/>
            <person name="Fistarol G.O."/>
            <person name="Salomon P.S."/>
            <person name="Sawabe T."/>
            <person name="Mino S."/>
            <person name="Hosokawa M."/>
            <person name="Miyashita H."/>
            <person name="Maruyama F."/>
            <person name="van Verk M.C."/>
            <person name="Dutilh B.E."/>
            <person name="Thompson C.C."/>
            <person name="Thompson F.L."/>
        </authorList>
    </citation>
    <scope>NUCLEOTIDE SEQUENCE [LARGE SCALE GENOMIC DNA]</scope>
    <source>
        <strain evidence="1 2">CCMR0081</strain>
    </source>
</reference>
<accession>A0A6M0RZG9</accession>
<evidence type="ECO:0000313" key="2">
    <source>
        <dbReference type="Proteomes" id="UP000481033"/>
    </source>
</evidence>
<dbReference type="Proteomes" id="UP000481033">
    <property type="component" value="Unassembled WGS sequence"/>
</dbReference>
<protein>
    <submittedName>
        <fullName evidence="1">Uncharacterized protein</fullName>
    </submittedName>
</protein>